<proteinExistence type="predicted"/>
<keyword evidence="2" id="KW-1185">Reference proteome</keyword>
<accession>A0A5C6TXQ4</accession>
<organism evidence="1 2">
    <name type="scientific">Piscinibacter aquaticus</name>
    <dbReference type="NCBI Taxonomy" id="392597"/>
    <lineage>
        <taxon>Bacteria</taxon>
        <taxon>Pseudomonadati</taxon>
        <taxon>Pseudomonadota</taxon>
        <taxon>Betaproteobacteria</taxon>
        <taxon>Burkholderiales</taxon>
        <taxon>Sphaerotilaceae</taxon>
        <taxon>Piscinibacter</taxon>
    </lineage>
</organism>
<dbReference type="Proteomes" id="UP000321832">
    <property type="component" value="Unassembled WGS sequence"/>
</dbReference>
<reference evidence="1 2" key="1">
    <citation type="submission" date="2019-08" db="EMBL/GenBank/DDBJ databases">
        <authorList>
            <person name="Khan S.A."/>
            <person name="Jeon C.O."/>
            <person name="Jeong S.E."/>
        </authorList>
    </citation>
    <scope>NUCLEOTIDE SEQUENCE [LARGE SCALE GENOMIC DNA]</scope>
    <source>
        <strain evidence="2">IMCC1728</strain>
    </source>
</reference>
<protein>
    <recommendedName>
        <fullName evidence="3">DUF3971 domain-containing protein</fullName>
    </recommendedName>
</protein>
<name>A0A5C6TXQ4_9BURK</name>
<comment type="caution">
    <text evidence="1">The sequence shown here is derived from an EMBL/GenBank/DDBJ whole genome shotgun (WGS) entry which is preliminary data.</text>
</comment>
<evidence type="ECO:0000313" key="2">
    <source>
        <dbReference type="Proteomes" id="UP000321832"/>
    </source>
</evidence>
<sequence>MAGSLTAKLDAQGRWPALSTRGEASASGVKAGALQLRSGRAQWQAGTALDAPVEATVELGELAVGPARIQAAVLRAQGSGRAHRVELTARSNARPPAWAEALQPISADKPGAQARVVAQGGFVAGAASAVAGWRGTLLQLDARPGEGEAAG</sequence>
<gene>
    <name evidence="1" type="ORF">FSC37_01745</name>
</gene>
<evidence type="ECO:0000313" key="1">
    <source>
        <dbReference type="EMBL" id="TXC65292.1"/>
    </source>
</evidence>
<evidence type="ECO:0008006" key="3">
    <source>
        <dbReference type="Google" id="ProtNLM"/>
    </source>
</evidence>
<dbReference type="AlphaFoldDB" id="A0A5C6TXQ4"/>
<dbReference type="EMBL" id="VOPW01000001">
    <property type="protein sequence ID" value="TXC65292.1"/>
    <property type="molecule type" value="Genomic_DNA"/>
</dbReference>